<dbReference type="RefSeq" id="WP_198840416.1">
    <property type="nucleotide sequence ID" value="NZ_JAEHFJ010000002.1"/>
</dbReference>
<dbReference type="EMBL" id="JAEHFJ010000002">
    <property type="protein sequence ID" value="MBJ2173636.1"/>
    <property type="molecule type" value="Genomic_DNA"/>
</dbReference>
<keyword evidence="2" id="KW-1185">Reference proteome</keyword>
<evidence type="ECO:0000313" key="2">
    <source>
        <dbReference type="Proteomes" id="UP000623301"/>
    </source>
</evidence>
<protein>
    <submittedName>
        <fullName evidence="1">ATPase</fullName>
    </submittedName>
</protein>
<dbReference type="SUPFAM" id="SSF52540">
    <property type="entry name" value="P-loop containing nucleoside triphosphate hydrolases"/>
    <property type="match status" value="1"/>
</dbReference>
<dbReference type="Gene3D" id="3.40.50.300">
    <property type="entry name" value="P-loop containing nucleotide triphosphate hydrolases"/>
    <property type="match status" value="1"/>
</dbReference>
<gene>
    <name evidence="1" type="ORF">JBL43_05265</name>
</gene>
<dbReference type="Proteomes" id="UP000623301">
    <property type="component" value="Unassembled WGS sequence"/>
</dbReference>
<sequence>MSLYKIKEPENEYILGKIKGDNIHYDFDKVLNFITAKGKLRYGSYFELDPQDKYIIYKLVIYMIGDEHSCKVNHMDINKGILLTGPIGCGKTALMNLVKFLLPIKKRYKLITSRNVSFDFYKNGHQTIQQHSGTGKYCFDDLGVERYVKHYGNECNVLGEILLSRYDIWVQKKVITHATTNLNANELEAWYGNRVRSRMREMFNLIAFDKSSKDKRK</sequence>
<reference evidence="1 2" key="1">
    <citation type="submission" date="2020-12" db="EMBL/GenBank/DDBJ databases">
        <title>Aureibaculum luteum sp. nov. and Aureibaculum flavum sp. nov., novel members of the family Flavobacteriaceae isolated from Antarctic intertidal sediments.</title>
        <authorList>
            <person name="He X."/>
            <person name="Zhang X."/>
        </authorList>
    </citation>
    <scope>NUCLEOTIDE SEQUENCE [LARGE SCALE GENOMIC DNA]</scope>
    <source>
        <strain evidence="1 2">A20</strain>
    </source>
</reference>
<organism evidence="1 2">
    <name type="scientific">Aureibaculum flavum</name>
    <dbReference type="NCBI Taxonomy" id="2795986"/>
    <lineage>
        <taxon>Bacteria</taxon>
        <taxon>Pseudomonadati</taxon>
        <taxon>Bacteroidota</taxon>
        <taxon>Flavobacteriia</taxon>
        <taxon>Flavobacteriales</taxon>
        <taxon>Flavobacteriaceae</taxon>
        <taxon>Aureibaculum</taxon>
    </lineage>
</organism>
<dbReference type="InterPro" id="IPR027417">
    <property type="entry name" value="P-loop_NTPase"/>
</dbReference>
<comment type="caution">
    <text evidence="1">The sequence shown here is derived from an EMBL/GenBank/DDBJ whole genome shotgun (WGS) entry which is preliminary data.</text>
</comment>
<accession>A0ABS0WNT7</accession>
<proteinExistence type="predicted"/>
<name>A0ABS0WNT7_9FLAO</name>
<evidence type="ECO:0000313" key="1">
    <source>
        <dbReference type="EMBL" id="MBJ2173636.1"/>
    </source>
</evidence>